<dbReference type="OrthoDB" id="361532at2759"/>
<keyword evidence="2" id="KW-1185">Reference proteome</keyword>
<name>A0A653BJQ0_CALMS</name>
<dbReference type="Proteomes" id="UP000410492">
    <property type="component" value="Unassembled WGS sequence"/>
</dbReference>
<sequence>MGWRREDDVLEVDVIVRRSWWPLKRFPLHFCVIIYQVAFSSELEWDIFHMDFGCGSNKIISLRRLVGAQ</sequence>
<gene>
    <name evidence="1" type="ORF">CALMAC_LOCUS1626</name>
</gene>
<evidence type="ECO:0000313" key="2">
    <source>
        <dbReference type="Proteomes" id="UP000410492"/>
    </source>
</evidence>
<dbReference type="EMBL" id="CAACVG010001895">
    <property type="protein sequence ID" value="VEN35828.1"/>
    <property type="molecule type" value="Genomic_DNA"/>
</dbReference>
<accession>A0A653BJQ0</accession>
<proteinExistence type="predicted"/>
<reference evidence="1 2" key="1">
    <citation type="submission" date="2019-01" db="EMBL/GenBank/DDBJ databases">
        <authorList>
            <person name="Sayadi A."/>
        </authorList>
    </citation>
    <scope>NUCLEOTIDE SEQUENCE [LARGE SCALE GENOMIC DNA]</scope>
</reference>
<protein>
    <submittedName>
        <fullName evidence="1">Uncharacterized protein</fullName>
    </submittedName>
</protein>
<dbReference type="AlphaFoldDB" id="A0A653BJQ0"/>
<evidence type="ECO:0000313" key="1">
    <source>
        <dbReference type="EMBL" id="VEN35828.1"/>
    </source>
</evidence>
<organism evidence="1 2">
    <name type="scientific">Callosobruchus maculatus</name>
    <name type="common">Southern cowpea weevil</name>
    <name type="synonym">Pulse bruchid</name>
    <dbReference type="NCBI Taxonomy" id="64391"/>
    <lineage>
        <taxon>Eukaryota</taxon>
        <taxon>Metazoa</taxon>
        <taxon>Ecdysozoa</taxon>
        <taxon>Arthropoda</taxon>
        <taxon>Hexapoda</taxon>
        <taxon>Insecta</taxon>
        <taxon>Pterygota</taxon>
        <taxon>Neoptera</taxon>
        <taxon>Endopterygota</taxon>
        <taxon>Coleoptera</taxon>
        <taxon>Polyphaga</taxon>
        <taxon>Cucujiformia</taxon>
        <taxon>Chrysomeloidea</taxon>
        <taxon>Chrysomelidae</taxon>
        <taxon>Bruchinae</taxon>
        <taxon>Bruchini</taxon>
        <taxon>Callosobruchus</taxon>
    </lineage>
</organism>